<dbReference type="InterPro" id="IPR010144">
    <property type="entry name" value="CRISPR-assoc_prot_Csd1-typ"/>
</dbReference>
<dbReference type="NCBIfam" id="TIGR01863">
    <property type="entry name" value="cas_Csd1"/>
    <property type="match status" value="1"/>
</dbReference>
<evidence type="ECO:0000256" key="1">
    <source>
        <dbReference type="SAM" id="MobiDB-lite"/>
    </source>
</evidence>
<evidence type="ECO:0000313" key="3">
    <source>
        <dbReference type="Proteomes" id="UP000199529"/>
    </source>
</evidence>
<reference evidence="3" key="1">
    <citation type="submission" date="2016-10" db="EMBL/GenBank/DDBJ databases">
        <authorList>
            <person name="Varghese N."/>
            <person name="Submissions S."/>
        </authorList>
    </citation>
    <scope>NUCLEOTIDE SEQUENCE [LARGE SCALE GENOMIC DNA]</scope>
    <source>
        <strain evidence="3">CGMCC 4.3530</strain>
    </source>
</reference>
<keyword evidence="3" id="KW-1185">Reference proteome</keyword>
<organism evidence="2 3">
    <name type="scientific">Saccharopolyspora shandongensis</name>
    <dbReference type="NCBI Taxonomy" id="418495"/>
    <lineage>
        <taxon>Bacteria</taxon>
        <taxon>Bacillati</taxon>
        <taxon>Actinomycetota</taxon>
        <taxon>Actinomycetes</taxon>
        <taxon>Pseudonocardiales</taxon>
        <taxon>Pseudonocardiaceae</taxon>
        <taxon>Saccharopolyspora</taxon>
    </lineage>
</organism>
<dbReference type="Pfam" id="PF09709">
    <property type="entry name" value="Cas_Csd1"/>
    <property type="match status" value="1"/>
</dbReference>
<evidence type="ECO:0000313" key="2">
    <source>
        <dbReference type="EMBL" id="SDZ50827.1"/>
    </source>
</evidence>
<dbReference type="EMBL" id="FNOK01000086">
    <property type="protein sequence ID" value="SDZ50827.1"/>
    <property type="molecule type" value="Genomic_DNA"/>
</dbReference>
<protein>
    <submittedName>
        <fullName evidence="2">CRISPR-associated protein, Csd1 family</fullName>
    </submittedName>
</protein>
<dbReference type="OrthoDB" id="9778918at2"/>
<gene>
    <name evidence="2" type="ORF">SAMN05216215_108622</name>
</gene>
<sequence length="606" mass="67607">MLLNRLADYADTHCDTSRPFHSVYEFHWQLDIRTRNAEFVEARLTPLADESGNGRGIPHEVPAIVRTSGVEPFLVADDVQYVLGWSGQGKDDKRARECHKAFLEIVQQWADSPEGTGDEIAHAIAQFYRSGGPSKLSKPEEVTAKQRVLIAVNGQPAYEASSVVPFWIAEVIRRKGTGKSGLCLVCGETEPLLKTMPVFLPAKLVPGADSRGAALVSINNPVFGYDLTEQLVHVPICVYCCNAVPVGLIEVLDSGHILTHSGQDSRTTWWLVNPGIDIHADHLDEPDADTITTRLHSVWNTDESDLEEHLDDESLGLFCSISVGGNRSRVMVQDWIEMPLARLERNIRHWFRDHEIQPQWPDGKRVHGITSFAKVFGRWDSQRQRYAPFDARNADRPRYVARALQRSAFRKAPLAPALRAHLVHRICRDGHVDDCRAALIRLALNRNASREETSPVSPGLDHTYQEPAYLAGRLFAVLAQLQQAANTDLNKKAGTNEERPRLNTTYADRFFAGAARNPRAALVSGRLDAKAWFSKLRRGGHHGLAAHFENQLTAIYAMLEATDGVPSTNNLRQQEQFILGYHHQRADRSNKNPPAEPGETTSTQPA</sequence>
<feature type="region of interest" description="Disordered" evidence="1">
    <location>
        <begin position="584"/>
        <end position="606"/>
    </location>
</feature>
<dbReference type="RefSeq" id="WP_093278200.1">
    <property type="nucleotide sequence ID" value="NZ_FNOK01000086.1"/>
</dbReference>
<accession>A0A1H3TLF7</accession>
<name>A0A1H3TLF7_9PSEU</name>
<dbReference type="STRING" id="418495.SAMN05216215_108622"/>
<dbReference type="AlphaFoldDB" id="A0A1H3TLF7"/>
<dbReference type="Proteomes" id="UP000199529">
    <property type="component" value="Unassembled WGS sequence"/>
</dbReference>
<proteinExistence type="predicted"/>